<sequence>MDPVLAILIGAALALTPLLALMYQGSEIDYVRAAGLLASFADGFVLGVLAQLWGQFYVRLTYLLALGLMAVSLVYSWWGIYRRWWTAYLFAASGWAYLVVLLAVARALGLPDPFLI</sequence>
<protein>
    <submittedName>
        <fullName evidence="2">Uncharacterized protein</fullName>
    </submittedName>
</protein>
<feature type="transmembrane region" description="Helical" evidence="1">
    <location>
        <begin position="60"/>
        <end position="78"/>
    </location>
</feature>
<dbReference type="EMBL" id="CP002590">
    <property type="protein sequence ID" value="AEA12880.1"/>
    <property type="molecule type" value="Genomic_DNA"/>
</dbReference>
<dbReference type="RefSeq" id="WP_013680215.1">
    <property type="nucleotide sequence ID" value="NC_015315.1"/>
</dbReference>
<dbReference type="KEGG" id="tuz:TUZN_1406"/>
<keyword evidence="3" id="KW-1185">Reference proteome</keyword>
<organism evidence="2 3">
    <name type="scientific">Thermoproteus uzoniensis (strain 768-20)</name>
    <dbReference type="NCBI Taxonomy" id="999630"/>
    <lineage>
        <taxon>Archaea</taxon>
        <taxon>Thermoproteota</taxon>
        <taxon>Thermoprotei</taxon>
        <taxon>Thermoproteales</taxon>
        <taxon>Thermoproteaceae</taxon>
        <taxon>Thermoproteus</taxon>
    </lineage>
</organism>
<dbReference type="AlphaFoldDB" id="F2L1M4"/>
<reference key="2">
    <citation type="submission" date="2011-03" db="EMBL/GenBank/DDBJ databases">
        <title>Complete genome sequence of the thermoacidophilic crenarchaeon Thermoproteus uzoniensis 768-20.</title>
        <authorList>
            <person name="Mardanov A.V."/>
            <person name="Gumerov V.M."/>
            <person name="Beletsky A.V."/>
            <person name="Prokofeva M.I."/>
            <person name="Bonch-Osmolovskaya E.A."/>
            <person name="Ravin N.V."/>
            <person name="Skryabin K.G."/>
        </authorList>
    </citation>
    <scope>NUCLEOTIDE SEQUENCE</scope>
    <source>
        <strain>768-20</strain>
    </source>
</reference>
<dbReference type="HOGENOM" id="CLU_2044498_0_0_2"/>
<evidence type="ECO:0000313" key="2">
    <source>
        <dbReference type="EMBL" id="AEA12880.1"/>
    </source>
</evidence>
<dbReference type="GeneID" id="10360933"/>
<feature type="transmembrane region" description="Helical" evidence="1">
    <location>
        <begin position="30"/>
        <end position="53"/>
    </location>
</feature>
<reference evidence="2 3" key="1">
    <citation type="journal article" date="2011" name="J. Bacteriol.">
        <title>Complete genome sequence of the thermoacidophilic crenarchaeon Thermoproteus uzoniensis 768-20.</title>
        <authorList>
            <person name="Mardanov A.V."/>
            <person name="Gumerov V.M."/>
            <person name="Beletsky A.V."/>
            <person name="Prokofeva M.I."/>
            <person name="Bonch-Osmolovskaya E.A."/>
            <person name="Ravin N.V."/>
            <person name="Skryabin K.G."/>
        </authorList>
    </citation>
    <scope>NUCLEOTIDE SEQUENCE [LARGE SCALE GENOMIC DNA]</scope>
    <source>
        <strain evidence="2 3">768-20</strain>
    </source>
</reference>
<dbReference type="eggNOG" id="arCOG07038">
    <property type="taxonomic scope" value="Archaea"/>
</dbReference>
<name>F2L1M4_THEU7</name>
<keyword evidence="1" id="KW-0812">Transmembrane</keyword>
<dbReference type="OrthoDB" id="384225at2157"/>
<keyword evidence="1" id="KW-0472">Membrane</keyword>
<evidence type="ECO:0000313" key="3">
    <source>
        <dbReference type="Proteomes" id="UP000008138"/>
    </source>
</evidence>
<dbReference type="STRING" id="999630.TUZN_1406"/>
<gene>
    <name evidence="2" type="ordered locus">TUZN_1406</name>
</gene>
<feature type="transmembrane region" description="Helical" evidence="1">
    <location>
        <begin position="84"/>
        <end position="105"/>
    </location>
</feature>
<proteinExistence type="predicted"/>
<dbReference type="Proteomes" id="UP000008138">
    <property type="component" value="Chromosome"/>
</dbReference>
<accession>F2L1M4</accession>
<keyword evidence="1" id="KW-1133">Transmembrane helix</keyword>
<evidence type="ECO:0000256" key="1">
    <source>
        <dbReference type="SAM" id="Phobius"/>
    </source>
</evidence>